<proteinExistence type="predicted"/>
<protein>
    <submittedName>
        <fullName evidence="2">Ovule protein</fullName>
    </submittedName>
</protein>
<dbReference type="AlphaFoldDB" id="A0A0M3HRA5"/>
<name>A0A0M3HRA5_ASCLU</name>
<sequence>MQTLFSDSVLKCSRASLYLSALSVVDEIDQKNFICQPLLSLQTARLIFVQDSACGSSVNYSQCDHFIFAHFHYQLI</sequence>
<dbReference type="Proteomes" id="UP000036681">
    <property type="component" value="Unplaced"/>
</dbReference>
<evidence type="ECO:0000313" key="1">
    <source>
        <dbReference type="Proteomes" id="UP000036681"/>
    </source>
</evidence>
<accession>A0A0M3HRA5</accession>
<evidence type="ECO:0000313" key="2">
    <source>
        <dbReference type="WBParaSite" id="ALUE_0000480001-mRNA-1"/>
    </source>
</evidence>
<organism evidence="1 2">
    <name type="scientific">Ascaris lumbricoides</name>
    <name type="common">Giant roundworm</name>
    <dbReference type="NCBI Taxonomy" id="6252"/>
    <lineage>
        <taxon>Eukaryota</taxon>
        <taxon>Metazoa</taxon>
        <taxon>Ecdysozoa</taxon>
        <taxon>Nematoda</taxon>
        <taxon>Chromadorea</taxon>
        <taxon>Rhabditida</taxon>
        <taxon>Spirurina</taxon>
        <taxon>Ascaridomorpha</taxon>
        <taxon>Ascaridoidea</taxon>
        <taxon>Ascarididae</taxon>
        <taxon>Ascaris</taxon>
    </lineage>
</organism>
<reference evidence="2" key="1">
    <citation type="submission" date="2017-02" db="UniProtKB">
        <authorList>
            <consortium name="WormBaseParasite"/>
        </authorList>
    </citation>
    <scope>IDENTIFICATION</scope>
</reference>
<keyword evidence="1" id="KW-1185">Reference proteome</keyword>
<dbReference type="WBParaSite" id="ALUE_0000480001-mRNA-1">
    <property type="protein sequence ID" value="ALUE_0000480001-mRNA-1"/>
    <property type="gene ID" value="ALUE_0000480001"/>
</dbReference>